<dbReference type="InterPro" id="IPR010093">
    <property type="entry name" value="SinI_DNA-bd"/>
</dbReference>
<sequence>MIRERLREMGLDRPLLTPAQAAAVLEVGRPTVERLIREGRVRTVRVGRKVYITAASLERLVEGGVPAAQAAWLALRLMERAGLRVELFTDPKGGFRASAGGRRPLGSPPRRPSSPWPRPWRRRRRHEGPQDHGRGA</sequence>
<gene>
    <name evidence="3" type="ORF">A0O31_02130</name>
</gene>
<feature type="compositionally biased region" description="Pro residues" evidence="1">
    <location>
        <begin position="106"/>
        <end position="118"/>
    </location>
</feature>
<dbReference type="STRING" id="56956.A0O31_02130"/>
<dbReference type="EMBL" id="CP016312">
    <property type="protein sequence ID" value="APD10184.1"/>
    <property type="molecule type" value="Genomic_DNA"/>
</dbReference>
<dbReference type="Pfam" id="PF12728">
    <property type="entry name" value="HTH_17"/>
    <property type="match status" value="1"/>
</dbReference>
<evidence type="ECO:0000259" key="2">
    <source>
        <dbReference type="Pfam" id="PF12728"/>
    </source>
</evidence>
<accession>A0A1J0LVF4</accession>
<dbReference type="Proteomes" id="UP000182993">
    <property type="component" value="Chromosome"/>
</dbReference>
<name>A0A1J0LVF4_THEBO</name>
<dbReference type="AlphaFoldDB" id="A0A1J0LVF4"/>
<dbReference type="InterPro" id="IPR041657">
    <property type="entry name" value="HTH_17"/>
</dbReference>
<dbReference type="GO" id="GO:0003677">
    <property type="term" value="F:DNA binding"/>
    <property type="evidence" value="ECO:0007669"/>
    <property type="project" value="InterPro"/>
</dbReference>
<evidence type="ECO:0000313" key="3">
    <source>
        <dbReference type="EMBL" id="APD10184.1"/>
    </source>
</evidence>
<feature type="compositionally biased region" description="Basic and acidic residues" evidence="1">
    <location>
        <begin position="127"/>
        <end position="136"/>
    </location>
</feature>
<dbReference type="RefSeq" id="WP_071677775.1">
    <property type="nucleotide sequence ID" value="NZ_CP016312.1"/>
</dbReference>
<proteinExistence type="predicted"/>
<dbReference type="KEGG" id="tbc:A0O31_02130"/>
<protein>
    <submittedName>
        <fullName evidence="3">Helix-turn-helix domain protein</fullName>
    </submittedName>
</protein>
<reference evidence="4" key="1">
    <citation type="submission" date="2016-06" db="EMBL/GenBank/DDBJ databases">
        <title>Whole genome sequencing of Thermus brockianus strain GE-1.</title>
        <authorList>
            <person name="Schaefers C."/>
            <person name="Blank S."/>
            <person name="Wiebusch S."/>
            <person name="Elleuche S."/>
            <person name="Antranikian G."/>
        </authorList>
    </citation>
    <scope>NUCLEOTIDE SEQUENCE [LARGE SCALE GENOMIC DNA]</scope>
    <source>
        <strain evidence="4">GE-1</strain>
    </source>
</reference>
<dbReference type="NCBIfam" id="TIGR01764">
    <property type="entry name" value="excise"/>
    <property type="match status" value="1"/>
</dbReference>
<feature type="domain" description="Helix-turn-helix" evidence="2">
    <location>
        <begin position="15"/>
        <end position="63"/>
    </location>
</feature>
<dbReference type="OrthoDB" id="32911at2"/>
<feature type="region of interest" description="Disordered" evidence="1">
    <location>
        <begin position="91"/>
        <end position="136"/>
    </location>
</feature>
<organism evidence="3 4">
    <name type="scientific">Thermus brockianus</name>
    <dbReference type="NCBI Taxonomy" id="56956"/>
    <lineage>
        <taxon>Bacteria</taxon>
        <taxon>Thermotogati</taxon>
        <taxon>Deinococcota</taxon>
        <taxon>Deinococci</taxon>
        <taxon>Thermales</taxon>
        <taxon>Thermaceae</taxon>
        <taxon>Thermus</taxon>
    </lineage>
</organism>
<evidence type="ECO:0000313" key="4">
    <source>
        <dbReference type="Proteomes" id="UP000182993"/>
    </source>
</evidence>
<evidence type="ECO:0000256" key="1">
    <source>
        <dbReference type="SAM" id="MobiDB-lite"/>
    </source>
</evidence>